<dbReference type="AlphaFoldDB" id="A0A5P1X205"/>
<evidence type="ECO:0000313" key="1">
    <source>
        <dbReference type="EMBL" id="QER66699.1"/>
    </source>
</evidence>
<dbReference type="Pfam" id="PF06207">
    <property type="entry name" value="DUF1002"/>
    <property type="match status" value="1"/>
</dbReference>
<dbReference type="EMBL" id="CP043939">
    <property type="protein sequence ID" value="QER66699.1"/>
    <property type="molecule type" value="Genomic_DNA"/>
</dbReference>
<keyword evidence="2" id="KW-1185">Reference proteome</keyword>
<gene>
    <name evidence="1" type="ORF">F0161_01670</name>
</gene>
<name>A0A5P1X205_9LACO</name>
<accession>A0A5P1X205</accession>
<dbReference type="KEGG" id="lnn:F0161_01670"/>
<organism evidence="1 2">
    <name type="scientific">Paucilactobacillus nenjiangensis</name>
    <dbReference type="NCBI Taxonomy" id="1296540"/>
    <lineage>
        <taxon>Bacteria</taxon>
        <taxon>Bacillati</taxon>
        <taxon>Bacillota</taxon>
        <taxon>Bacilli</taxon>
        <taxon>Lactobacillales</taxon>
        <taxon>Lactobacillaceae</taxon>
        <taxon>Paucilactobacillus</taxon>
    </lineage>
</organism>
<dbReference type="Proteomes" id="UP000325295">
    <property type="component" value="Chromosome"/>
</dbReference>
<evidence type="ECO:0000313" key="2">
    <source>
        <dbReference type="Proteomes" id="UP000325295"/>
    </source>
</evidence>
<sequence>MKFIKQIAIAAVLLIASVYVAIGSSILTVHADTQAVQTTALSKSYVVYGAGMASSAKSTVDSALGVTSSYTSLTSTANDYATYISSDGTTDSAMISSVAIAPASSGTGVKVNIAKYDGNSNITKVTAQQYAMVATMAGVNDVIITVTANQSVTGEAALAGVYKALATDGISLSTQNTTAANNMLDATQSAIDQNSDDSKYSGKLMAAVGDVSSDLAKSKQEDGTTATQSEVKTQLEAALKKYGIYDSTPTTSITLIVNALIQVQKAPVSSTKSYISNVSDVADSLKNSAGNAMSKLSDFANSADGRALMSKYGNIFQQIWNKIVLWIQELIAYVQTLV</sequence>
<dbReference type="InterPro" id="IPR009343">
    <property type="entry name" value="DUF1002"/>
</dbReference>
<proteinExistence type="predicted"/>
<protein>
    <submittedName>
        <fullName evidence="1">DUF1002 domain-containing protein</fullName>
    </submittedName>
</protein>
<dbReference type="RefSeq" id="WP_150203387.1">
    <property type="nucleotide sequence ID" value="NZ_CAXYVY010000058.1"/>
</dbReference>
<dbReference type="OrthoDB" id="9810153at2"/>
<reference evidence="1 2" key="1">
    <citation type="submission" date="2019-09" db="EMBL/GenBank/DDBJ databases">
        <title>Complete Genome Sequence of Lactobacillus nenjiangensis SH-Y15, isolated from sauerkraut.</title>
        <authorList>
            <person name="Yang H."/>
        </authorList>
    </citation>
    <scope>NUCLEOTIDE SEQUENCE [LARGE SCALE GENOMIC DNA]</scope>
    <source>
        <strain evidence="1 2">SH-Y15</strain>
    </source>
</reference>